<dbReference type="Pfam" id="PF01842">
    <property type="entry name" value="ACT"/>
    <property type="match status" value="1"/>
</dbReference>
<proteinExistence type="inferred from homology"/>
<dbReference type="HAMAP" id="MF_00707">
    <property type="entry name" value="UPF0735"/>
    <property type="match status" value="1"/>
</dbReference>
<gene>
    <name evidence="3" type="ORF">P5G51_008660</name>
</gene>
<evidence type="ECO:0000313" key="3">
    <source>
        <dbReference type="EMBL" id="MDY0405460.1"/>
    </source>
</evidence>
<dbReference type="SUPFAM" id="SSF55021">
    <property type="entry name" value="ACT-like"/>
    <property type="match status" value="1"/>
</dbReference>
<reference evidence="3 4" key="1">
    <citation type="submission" date="2023-10" db="EMBL/GenBank/DDBJ databases">
        <title>179-bfca-hs.</title>
        <authorList>
            <person name="Miliotis G."/>
            <person name="Sengupta P."/>
            <person name="Hameed A."/>
            <person name="Chuvochina M."/>
            <person name="Mcdonagh F."/>
            <person name="Simpson A.C."/>
            <person name="Singh N.K."/>
            <person name="Rekha P.D."/>
            <person name="Raman K."/>
            <person name="Hugenholtz P."/>
            <person name="Venkateswaran K."/>
        </authorList>
    </citation>
    <scope>NUCLEOTIDE SEQUENCE [LARGE SCALE GENOMIC DNA]</scope>
    <source>
        <strain evidence="3 4">179-BFC-A-HS</strain>
    </source>
</reference>
<keyword evidence="4" id="KW-1185">Reference proteome</keyword>
<sequence length="149" mass="17099">MEIKNEKFYLVRSDVLPESMQKTIEVKELLERGKAKSIYEAVKMADLSRSAFYKYKDAVFPFQAMVKEQIITLFFHLEDRTGTLSKLLHIVANAGCNILTIHQTIPLQGKANVTLSLDISRINEEMDKLLHQLRQLEFIERVDLLSSGA</sequence>
<accession>A0ABU5CIX9</accession>
<dbReference type="Proteomes" id="UP001228376">
    <property type="component" value="Unassembled WGS sequence"/>
</dbReference>
<comment type="caution">
    <text evidence="3">The sequence shown here is derived from an EMBL/GenBank/DDBJ whole genome shotgun (WGS) entry which is preliminary data.</text>
</comment>
<dbReference type="EMBL" id="JAROCA020000001">
    <property type="protein sequence ID" value="MDY0405460.1"/>
    <property type="molecule type" value="Genomic_DNA"/>
</dbReference>
<evidence type="ECO:0000313" key="4">
    <source>
        <dbReference type="Proteomes" id="UP001228376"/>
    </source>
</evidence>
<dbReference type="InterPro" id="IPR008310">
    <property type="entry name" value="UPF0735_ACT_dom-cont"/>
</dbReference>
<evidence type="ECO:0000259" key="2">
    <source>
        <dbReference type="PROSITE" id="PS51671"/>
    </source>
</evidence>
<dbReference type="InterPro" id="IPR002912">
    <property type="entry name" value="ACT_dom"/>
</dbReference>
<dbReference type="NCBIfam" id="NF003361">
    <property type="entry name" value="PRK04435.1"/>
    <property type="match status" value="1"/>
</dbReference>
<dbReference type="RefSeq" id="WP_306065562.1">
    <property type="nucleotide sequence ID" value="NZ_JAROCA020000001.1"/>
</dbReference>
<comment type="similarity">
    <text evidence="1">Belongs to the UPF0735 family.</text>
</comment>
<dbReference type="PROSITE" id="PS51671">
    <property type="entry name" value="ACT"/>
    <property type="match status" value="1"/>
</dbReference>
<dbReference type="InterPro" id="IPR045865">
    <property type="entry name" value="ACT-like_dom_sf"/>
</dbReference>
<organism evidence="3 4">
    <name type="scientific">Tigheibacillus jepli</name>
    <dbReference type="NCBI Taxonomy" id="3035914"/>
    <lineage>
        <taxon>Bacteria</taxon>
        <taxon>Bacillati</taxon>
        <taxon>Bacillota</taxon>
        <taxon>Bacilli</taxon>
        <taxon>Bacillales</taxon>
        <taxon>Bacillaceae</taxon>
        <taxon>Tigheibacillus</taxon>
    </lineage>
</organism>
<feature type="domain" description="ACT" evidence="2">
    <location>
        <begin position="72"/>
        <end position="147"/>
    </location>
</feature>
<name>A0ABU5CIX9_9BACI</name>
<protein>
    <recommendedName>
        <fullName evidence="1">UPF0735 ACT domain-containing protein P5G51_008660</fullName>
    </recommendedName>
</protein>
<dbReference type="Gene3D" id="3.30.70.260">
    <property type="match status" value="1"/>
</dbReference>
<dbReference type="PIRSF" id="PIRSF025624">
    <property type="entry name" value="ACT_PheB"/>
    <property type="match status" value="1"/>
</dbReference>
<dbReference type="CDD" id="cd04888">
    <property type="entry name" value="ACT_PheB-BS"/>
    <property type="match status" value="1"/>
</dbReference>
<evidence type="ECO:0000256" key="1">
    <source>
        <dbReference type="HAMAP-Rule" id="MF_00707"/>
    </source>
</evidence>